<dbReference type="GO" id="GO:0006310">
    <property type="term" value="P:DNA recombination"/>
    <property type="evidence" value="ECO:0007669"/>
    <property type="project" value="UniProtKB-UniRule"/>
</dbReference>
<protein>
    <recommendedName>
        <fullName evidence="7">Recombination protein RecR</fullName>
    </recommendedName>
</protein>
<dbReference type="Pfam" id="PF21175">
    <property type="entry name" value="RecR_C"/>
    <property type="match status" value="1"/>
</dbReference>
<comment type="caution">
    <text evidence="9">The sequence shown here is derived from an EMBL/GenBank/DDBJ whole genome shotgun (WGS) entry which is preliminary data.</text>
</comment>
<evidence type="ECO:0000256" key="5">
    <source>
        <dbReference type="ARBA" id="ARBA00023172"/>
    </source>
</evidence>
<dbReference type="PROSITE" id="PS01300">
    <property type="entry name" value="RECR"/>
    <property type="match status" value="1"/>
</dbReference>
<keyword evidence="6 7" id="KW-0234">DNA repair</keyword>
<dbReference type="CDD" id="cd01025">
    <property type="entry name" value="TOPRIM_recR"/>
    <property type="match status" value="1"/>
</dbReference>
<accession>A0A0J8GGJ7</accession>
<dbReference type="Proteomes" id="UP000052258">
    <property type="component" value="Unassembled WGS sequence"/>
</dbReference>
<evidence type="ECO:0000256" key="2">
    <source>
        <dbReference type="ARBA" id="ARBA00022763"/>
    </source>
</evidence>
<evidence type="ECO:0000256" key="7">
    <source>
        <dbReference type="HAMAP-Rule" id="MF_00017"/>
    </source>
</evidence>
<dbReference type="GO" id="GO:0008270">
    <property type="term" value="F:zinc ion binding"/>
    <property type="evidence" value="ECO:0007669"/>
    <property type="project" value="UniProtKB-KW"/>
</dbReference>
<evidence type="ECO:0000256" key="6">
    <source>
        <dbReference type="ARBA" id="ARBA00023204"/>
    </source>
</evidence>
<dbReference type="PANTHER" id="PTHR30446:SF0">
    <property type="entry name" value="RECOMBINATION PROTEIN RECR"/>
    <property type="match status" value="1"/>
</dbReference>
<dbReference type="InterPro" id="IPR015967">
    <property type="entry name" value="Rcmb_RecR_Znf"/>
</dbReference>
<evidence type="ECO:0000256" key="4">
    <source>
        <dbReference type="ARBA" id="ARBA00022833"/>
    </source>
</evidence>
<dbReference type="HAMAP" id="MF_00017">
    <property type="entry name" value="RecR"/>
    <property type="match status" value="1"/>
</dbReference>
<gene>
    <name evidence="7" type="primary">recR</name>
    <name evidence="9" type="ORF">X560_1035</name>
</gene>
<dbReference type="InterPro" id="IPR023627">
    <property type="entry name" value="Rcmb_RecR"/>
</dbReference>
<keyword evidence="1 7" id="KW-0479">Metal-binding</keyword>
<feature type="zinc finger region" description="C4-type" evidence="7">
    <location>
        <begin position="59"/>
        <end position="74"/>
    </location>
</feature>
<feature type="domain" description="Toprim" evidence="8">
    <location>
        <begin position="82"/>
        <end position="177"/>
    </location>
</feature>
<dbReference type="InterPro" id="IPR000093">
    <property type="entry name" value="DNA_Rcmb_RecR"/>
</dbReference>
<sequence length="200" mass="22200">MKMHYPEPITKLIDSFMKLPGIGPKSAARLAFYVLDMKEDDVLGFAKALVDAKRNLSFCSVCGHITDTDPCYICKDHSRDKSIICVVEEPRDVIAMEKMRDYHGLYHVLHGTISPMDGVGPEDINISDLIKRLQNEEVTELILATNPNVEGEATAMYISRLVKPSGIKVTRIAHGLPVGGDLEYADEVTLSKALEGRREV</sequence>
<keyword evidence="3 7" id="KW-0863">Zinc-finger</keyword>
<proteinExistence type="inferred from homology"/>
<evidence type="ECO:0000256" key="3">
    <source>
        <dbReference type="ARBA" id="ARBA00022771"/>
    </source>
</evidence>
<dbReference type="AlphaFoldDB" id="A0A0J8GGJ7"/>
<comment type="function">
    <text evidence="7">May play a role in DNA repair. It seems to be involved in an RecBC-independent recombinational process of DNA repair. It may act with RecF and RecO.</text>
</comment>
<evidence type="ECO:0000256" key="1">
    <source>
        <dbReference type="ARBA" id="ARBA00022723"/>
    </source>
</evidence>
<dbReference type="Pfam" id="PF02132">
    <property type="entry name" value="RecR_ZnF"/>
    <property type="match status" value="1"/>
</dbReference>
<dbReference type="InterPro" id="IPR006171">
    <property type="entry name" value="TOPRIM_dom"/>
</dbReference>
<dbReference type="SMART" id="SM00493">
    <property type="entry name" value="TOPRIM"/>
    <property type="match status" value="1"/>
</dbReference>
<dbReference type="PANTHER" id="PTHR30446">
    <property type="entry name" value="RECOMBINATION PROTEIN RECR"/>
    <property type="match status" value="1"/>
</dbReference>
<dbReference type="PATRIC" id="fig|1430899.3.peg.1068"/>
<keyword evidence="4 7" id="KW-0862">Zinc</keyword>
<dbReference type="NCBIfam" id="TIGR00615">
    <property type="entry name" value="recR"/>
    <property type="match status" value="1"/>
</dbReference>
<keyword evidence="10" id="KW-1185">Reference proteome</keyword>
<dbReference type="EMBL" id="AZHO01000011">
    <property type="protein sequence ID" value="KMT60109.1"/>
    <property type="molecule type" value="Genomic_DNA"/>
</dbReference>
<dbReference type="Pfam" id="PF21176">
    <property type="entry name" value="RecR_HhH"/>
    <property type="match status" value="1"/>
</dbReference>
<dbReference type="Gene3D" id="1.10.8.420">
    <property type="entry name" value="RecR Domain 1"/>
    <property type="match status" value="1"/>
</dbReference>
<dbReference type="GO" id="GO:0003677">
    <property type="term" value="F:DNA binding"/>
    <property type="evidence" value="ECO:0007669"/>
    <property type="project" value="UniProtKB-UniRule"/>
</dbReference>
<dbReference type="Gene3D" id="3.40.1360.10">
    <property type="match status" value="1"/>
</dbReference>
<evidence type="ECO:0000313" key="10">
    <source>
        <dbReference type="Proteomes" id="UP000052258"/>
    </source>
</evidence>
<dbReference type="PROSITE" id="PS50880">
    <property type="entry name" value="TOPRIM"/>
    <property type="match status" value="1"/>
</dbReference>
<dbReference type="SUPFAM" id="SSF111304">
    <property type="entry name" value="Recombination protein RecR"/>
    <property type="match status" value="1"/>
</dbReference>
<keyword evidence="2 7" id="KW-0227">DNA damage</keyword>
<name>A0A0J8GGJ7_9LIST</name>
<evidence type="ECO:0000259" key="8">
    <source>
        <dbReference type="PROSITE" id="PS50880"/>
    </source>
</evidence>
<dbReference type="Gene3D" id="3.30.60.80">
    <property type="match status" value="1"/>
</dbReference>
<dbReference type="InterPro" id="IPR034137">
    <property type="entry name" value="TOPRIM_RecR"/>
</dbReference>
<dbReference type="GO" id="GO:0006281">
    <property type="term" value="P:DNA repair"/>
    <property type="evidence" value="ECO:0007669"/>
    <property type="project" value="UniProtKB-UniRule"/>
</dbReference>
<dbReference type="Gene3D" id="6.10.250.240">
    <property type="match status" value="1"/>
</dbReference>
<keyword evidence="5 7" id="KW-0233">DNA recombination</keyword>
<evidence type="ECO:0000313" key="9">
    <source>
        <dbReference type="EMBL" id="KMT60109.1"/>
    </source>
</evidence>
<comment type="similarity">
    <text evidence="7">Belongs to the RecR family.</text>
</comment>
<organism evidence="9 10">
    <name type="scientific">Listeria fleischmannii 1991</name>
    <dbReference type="NCBI Taxonomy" id="1430899"/>
    <lineage>
        <taxon>Bacteria</taxon>
        <taxon>Bacillati</taxon>
        <taxon>Bacillota</taxon>
        <taxon>Bacilli</taxon>
        <taxon>Bacillales</taxon>
        <taxon>Listeriaceae</taxon>
        <taxon>Listeria</taxon>
    </lineage>
</organism>
<dbReference type="Pfam" id="PF13662">
    <property type="entry name" value="Toprim_4"/>
    <property type="match status" value="1"/>
</dbReference>
<reference evidence="9 10" key="1">
    <citation type="journal article" date="2015" name="Genome Biol. Evol.">
        <title>Comparative Genomics of Listeria Sensu Lato: Genus-Wide Differences in Evolutionary Dynamics and the Progressive Gain of Complex, Potentially Pathogenicity-Related Traits through Lateral Gene Transfer.</title>
        <authorList>
            <person name="Chiara M."/>
            <person name="Caruso M."/>
            <person name="D'Erchia A.M."/>
            <person name="Manzari C."/>
            <person name="Fraccalvieri R."/>
            <person name="Goffredo E."/>
            <person name="Latorre L."/>
            <person name="Miccolupo A."/>
            <person name="Padalino I."/>
            <person name="Santagada G."/>
            <person name="Chiocco D."/>
            <person name="Pesole G."/>
            <person name="Horner D.S."/>
            <person name="Parisi A."/>
        </authorList>
    </citation>
    <scope>NUCLEOTIDE SEQUENCE [LARGE SCALE GENOMIC DNA]</scope>
    <source>
        <strain evidence="9 10">1991</strain>
    </source>
</reference>